<proteinExistence type="predicted"/>
<keyword evidence="2" id="KW-1185">Reference proteome</keyword>
<dbReference type="AlphaFoldDB" id="A0A9X7W2B2"/>
<dbReference type="KEGG" id="afx:JZ786_09790"/>
<accession>A0A9X7W2B2</accession>
<name>A0A9X7W2B2_9BACL</name>
<evidence type="ECO:0000313" key="1">
    <source>
        <dbReference type="EMBL" id="QSO49177.1"/>
    </source>
</evidence>
<dbReference type="Proteomes" id="UP000663505">
    <property type="component" value="Chromosome"/>
</dbReference>
<dbReference type="EMBL" id="CP071182">
    <property type="protein sequence ID" value="QSO49177.1"/>
    <property type="molecule type" value="Genomic_DNA"/>
</dbReference>
<protein>
    <submittedName>
        <fullName evidence="1">Uncharacterized protein</fullName>
    </submittedName>
</protein>
<dbReference type="RefSeq" id="WP_206658490.1">
    <property type="nucleotide sequence ID" value="NZ_CP071182.1"/>
</dbReference>
<organism evidence="1 2">
    <name type="scientific">Alicyclobacillus mengziensis</name>
    <dbReference type="NCBI Taxonomy" id="2931921"/>
    <lineage>
        <taxon>Bacteria</taxon>
        <taxon>Bacillati</taxon>
        <taxon>Bacillota</taxon>
        <taxon>Bacilli</taxon>
        <taxon>Bacillales</taxon>
        <taxon>Alicyclobacillaceae</taxon>
        <taxon>Alicyclobacillus</taxon>
    </lineage>
</organism>
<gene>
    <name evidence="1" type="ORF">JZ786_09790</name>
</gene>
<reference evidence="1 2" key="1">
    <citation type="submission" date="2021-02" db="EMBL/GenBank/DDBJ databases">
        <title>Alicyclobacillus curvatus sp. nov. and Alicyclobacillus mengziensis sp. nov., two acidophilic bacteria isolated from acid mine drainage.</title>
        <authorList>
            <person name="Huang Y."/>
        </authorList>
    </citation>
    <scope>NUCLEOTIDE SEQUENCE [LARGE SCALE GENOMIC DNA]</scope>
    <source>
        <strain evidence="1 2">S30H14</strain>
    </source>
</reference>
<sequence>MNAKTRNSFLGVAMFLEHTGLVCPGVIEKANYVARQGGYEIPNDIEESLSPEDRKEIVKACAMTVLLGQDRAATELERLVMLHIVDATVQRDFLSAHSAFDVMYDVFGMEPTNSDGWTNENWQSSYNSIVGFDWSKIEQQLAELREKAGRNVLRANEEIQHQLSDARAFWERVLRSNLEYVDNARKPSFNDSLAIYNAAADVAWQYKIEIATTRPLF</sequence>
<evidence type="ECO:0000313" key="2">
    <source>
        <dbReference type="Proteomes" id="UP000663505"/>
    </source>
</evidence>